<evidence type="ECO:0000256" key="3">
    <source>
        <dbReference type="SAM" id="MobiDB-lite"/>
    </source>
</evidence>
<dbReference type="InterPro" id="IPR050194">
    <property type="entry name" value="Glycosyltransferase_grp1"/>
</dbReference>
<keyword evidence="1" id="KW-0328">Glycosyltransferase</keyword>
<dbReference type="EMBL" id="CP098502">
    <property type="protein sequence ID" value="UTI62618.1"/>
    <property type="molecule type" value="Genomic_DNA"/>
</dbReference>
<dbReference type="InterPro" id="IPR028098">
    <property type="entry name" value="Glyco_trans_4-like_N"/>
</dbReference>
<sequence length="427" mass="46303">MHDQRASSPARPGALAETNAPAAMTGPEAAVRPRRIQLWSYNYDPEPTGIGPVSRTWALAMQARGHDVSVVAAHPHYPSPDWGTRVLPYREEREGIRVLRLPLWIGRSTARERVRQEASFMAAQFAAIPALGRPDVAVVVSPSFPALLPAIVGNRARRTPWILWLHDILPDAAAVTGLLDEQSKVIRASRRLERAAYRHADRIVVLSSAFTDNLTAKGVPADKLRLIYDPATRVPVDAVRERSSRAPRILCMGNIGFSQGLTALVGAFEADPAVAGPDVRLVITGNGLAADDVRAQITTDRVEMLGVVSSDRLEQELQQADIGLVTQHHEGGEFNIPSKLMNFMAYGLPVLAAVNPAGEVARIVEASGAGWVVDSSDPGALPRAVARIAADPEDQRLRSQRALAWAHEHYTAEGFARRFDAVIGEVC</sequence>
<feature type="domain" description="Glycosyltransferase subfamily 4-like N-terminal" evidence="4">
    <location>
        <begin position="48"/>
        <end position="227"/>
    </location>
</feature>
<proteinExistence type="predicted"/>
<organism evidence="5 6">
    <name type="scientific">Paraconexibacter antarcticus</name>
    <dbReference type="NCBI Taxonomy" id="2949664"/>
    <lineage>
        <taxon>Bacteria</taxon>
        <taxon>Bacillati</taxon>
        <taxon>Actinomycetota</taxon>
        <taxon>Thermoleophilia</taxon>
        <taxon>Solirubrobacterales</taxon>
        <taxon>Paraconexibacteraceae</taxon>
        <taxon>Paraconexibacter</taxon>
    </lineage>
</organism>
<dbReference type="PANTHER" id="PTHR45947">
    <property type="entry name" value="SULFOQUINOVOSYL TRANSFERASE SQD2"/>
    <property type="match status" value="1"/>
</dbReference>
<evidence type="ECO:0000259" key="4">
    <source>
        <dbReference type="Pfam" id="PF13579"/>
    </source>
</evidence>
<dbReference type="SUPFAM" id="SSF53756">
    <property type="entry name" value="UDP-Glycosyltransferase/glycogen phosphorylase"/>
    <property type="match status" value="1"/>
</dbReference>
<keyword evidence="6" id="KW-1185">Reference proteome</keyword>
<gene>
    <name evidence="5" type="ORF">NBH00_14755</name>
</gene>
<evidence type="ECO:0000256" key="2">
    <source>
        <dbReference type="ARBA" id="ARBA00022679"/>
    </source>
</evidence>
<dbReference type="Proteomes" id="UP001056035">
    <property type="component" value="Chromosome"/>
</dbReference>
<dbReference type="Pfam" id="PF13579">
    <property type="entry name" value="Glyco_trans_4_4"/>
    <property type="match status" value="1"/>
</dbReference>
<feature type="region of interest" description="Disordered" evidence="3">
    <location>
        <begin position="1"/>
        <end position="29"/>
    </location>
</feature>
<accession>A0ABY5DLC0</accession>
<evidence type="ECO:0000256" key="1">
    <source>
        <dbReference type="ARBA" id="ARBA00022676"/>
    </source>
</evidence>
<dbReference type="PANTHER" id="PTHR45947:SF3">
    <property type="entry name" value="SULFOQUINOVOSYL TRANSFERASE SQD2"/>
    <property type="match status" value="1"/>
</dbReference>
<evidence type="ECO:0000313" key="6">
    <source>
        <dbReference type="Proteomes" id="UP001056035"/>
    </source>
</evidence>
<reference evidence="5 6" key="1">
    <citation type="submission" date="2022-06" db="EMBL/GenBank/DDBJ databases">
        <title>Paraconexibacter antarcticus.</title>
        <authorList>
            <person name="Kim C.S."/>
        </authorList>
    </citation>
    <scope>NUCLEOTIDE SEQUENCE [LARGE SCALE GENOMIC DNA]</scope>
    <source>
        <strain evidence="5 6">02-257</strain>
    </source>
</reference>
<dbReference type="Pfam" id="PF13692">
    <property type="entry name" value="Glyco_trans_1_4"/>
    <property type="match status" value="1"/>
</dbReference>
<dbReference type="RefSeq" id="WP_254569355.1">
    <property type="nucleotide sequence ID" value="NZ_CP098502.1"/>
</dbReference>
<protein>
    <submittedName>
        <fullName evidence="5">Glycosyltransferase family 4 protein</fullName>
    </submittedName>
</protein>
<keyword evidence="2" id="KW-0808">Transferase</keyword>
<name>A0ABY5DLC0_9ACTN</name>
<dbReference type="Gene3D" id="3.40.50.2000">
    <property type="entry name" value="Glycogen Phosphorylase B"/>
    <property type="match status" value="2"/>
</dbReference>
<dbReference type="CDD" id="cd03794">
    <property type="entry name" value="GT4_WbuB-like"/>
    <property type="match status" value="1"/>
</dbReference>
<evidence type="ECO:0000313" key="5">
    <source>
        <dbReference type="EMBL" id="UTI62618.1"/>
    </source>
</evidence>